<dbReference type="Pfam" id="PF00078">
    <property type="entry name" value="RVT_1"/>
    <property type="match status" value="1"/>
</dbReference>
<accession>A0ABM4ILT2</accession>
<dbReference type="Proteomes" id="UP001652640">
    <property type="component" value="Chromosome 2"/>
</dbReference>
<reference evidence="2" key="1">
    <citation type="journal article" date="2022" name="J. Hered.">
        <title>A De Novo Chromosome-Level Genome Assembly of the White-Tailed Deer, Odocoileus Virginianus.</title>
        <authorList>
            <person name="London E.W."/>
            <person name="Roca A.L."/>
            <person name="Novakofski J.E."/>
            <person name="Mateus-Pinilla N.E."/>
        </authorList>
    </citation>
    <scope>NUCLEOTIDE SEQUENCE [LARGE SCALE GENOMIC DNA]</scope>
</reference>
<dbReference type="RefSeq" id="XP_070328780.1">
    <property type="nucleotide sequence ID" value="XM_070472679.1"/>
</dbReference>
<sequence>AEYITRNAGLEEAQAGIKIAGRNINNLRYADDTTLMAEREEEQKSLLMKVKEESEKVGLKLNIQKTKIMASGPMTSWQIDGETVETVADFIFLGSKITADGDCSHEIKRCLLLGRKVMTNLDSILKSRDITLSTKVHLVKAMVFPMVMYGCETRTIKKVRAAQATRFLVRTLSPAGRCILSPPRPGHSVSWVRSGSAVSGVPCVSSGELLSGATLLVDVSRPGSQEDLRSNWEPACSLFHGDHYKHERTEMGEQQLHIVLRLKGPIPPKWYKGDSKMKMLEIKEETFAESLLSD</sequence>
<feature type="non-terminal residue" evidence="3">
    <location>
        <position position="1"/>
    </location>
</feature>
<keyword evidence="2" id="KW-1185">Reference proteome</keyword>
<dbReference type="PROSITE" id="PS50878">
    <property type="entry name" value="RT_POL"/>
    <property type="match status" value="1"/>
</dbReference>
<name>A0ABM4ILT2_ODOVR</name>
<protein>
    <recommendedName>
        <fullName evidence="1">Reverse transcriptase domain-containing protein</fullName>
    </recommendedName>
</protein>
<feature type="domain" description="Reverse transcriptase" evidence="1">
    <location>
        <begin position="1"/>
        <end position="97"/>
    </location>
</feature>
<gene>
    <name evidence="3" type="primary">LOC139036781</name>
</gene>
<proteinExistence type="predicted"/>
<dbReference type="PANTHER" id="PTHR47027:SF8">
    <property type="entry name" value="RIBONUCLEASE H"/>
    <property type="match status" value="1"/>
</dbReference>
<evidence type="ECO:0000313" key="3">
    <source>
        <dbReference type="RefSeq" id="XP_070328780.1"/>
    </source>
</evidence>
<reference evidence="3" key="2">
    <citation type="submission" date="2025-08" db="UniProtKB">
        <authorList>
            <consortium name="RefSeq"/>
        </authorList>
    </citation>
    <scope>IDENTIFICATION</scope>
    <source>
        <tissue evidence="3">Tongue muscle</tissue>
    </source>
</reference>
<evidence type="ECO:0000313" key="2">
    <source>
        <dbReference type="Proteomes" id="UP001652640"/>
    </source>
</evidence>
<dbReference type="PANTHER" id="PTHR47027">
    <property type="entry name" value="REVERSE TRANSCRIPTASE DOMAIN-CONTAINING PROTEIN"/>
    <property type="match status" value="1"/>
</dbReference>
<evidence type="ECO:0000259" key="1">
    <source>
        <dbReference type="PROSITE" id="PS50878"/>
    </source>
</evidence>
<organism evidence="2 3">
    <name type="scientific">Odocoileus virginianus</name>
    <name type="common">White-tailed deer</name>
    <dbReference type="NCBI Taxonomy" id="9874"/>
    <lineage>
        <taxon>Eukaryota</taxon>
        <taxon>Metazoa</taxon>
        <taxon>Chordata</taxon>
        <taxon>Craniata</taxon>
        <taxon>Vertebrata</taxon>
        <taxon>Euteleostomi</taxon>
        <taxon>Mammalia</taxon>
        <taxon>Eutheria</taxon>
        <taxon>Laurasiatheria</taxon>
        <taxon>Artiodactyla</taxon>
        <taxon>Ruminantia</taxon>
        <taxon>Pecora</taxon>
        <taxon>Cervidae</taxon>
        <taxon>Odocoileinae</taxon>
        <taxon>Odocoileus</taxon>
    </lineage>
</organism>
<dbReference type="InterPro" id="IPR000477">
    <property type="entry name" value="RT_dom"/>
</dbReference>
<dbReference type="GeneID" id="139036781"/>